<dbReference type="AlphaFoldDB" id="A0A380JQU2"/>
<dbReference type="InterPro" id="IPR050400">
    <property type="entry name" value="Bact_Cytoskel_RodZ"/>
</dbReference>
<dbReference type="RefSeq" id="WP_115245486.1">
    <property type="nucleotide sequence ID" value="NZ_LR134094.1"/>
</dbReference>
<reference evidence="2 3" key="1">
    <citation type="submission" date="2018-06" db="EMBL/GenBank/DDBJ databases">
        <authorList>
            <consortium name="Pathogen Informatics"/>
            <person name="Doyle S."/>
        </authorList>
    </citation>
    <scope>NUCLEOTIDE SEQUENCE [LARGE SCALE GENOMIC DNA]</scope>
    <source>
        <strain evidence="2 3">NCTC4670</strain>
    </source>
</reference>
<dbReference type="Pfam" id="PF13413">
    <property type="entry name" value="HTH_25"/>
    <property type="match status" value="1"/>
</dbReference>
<keyword evidence="1" id="KW-1133">Transmembrane helix</keyword>
<dbReference type="PANTHER" id="PTHR34475">
    <property type="match status" value="1"/>
</dbReference>
<dbReference type="Proteomes" id="UP000254797">
    <property type="component" value="Unassembled WGS sequence"/>
</dbReference>
<protein>
    <submittedName>
        <fullName evidence="2">Hypothetical membrane associated protein</fullName>
    </submittedName>
</protein>
<dbReference type="InterPro" id="IPR010982">
    <property type="entry name" value="Lambda_DNA-bd_dom_sf"/>
</dbReference>
<name>A0A380JQU2_STRDY</name>
<dbReference type="EMBL" id="UHFG01000004">
    <property type="protein sequence ID" value="SUN46573.1"/>
    <property type="molecule type" value="Genomic_DNA"/>
</dbReference>
<dbReference type="GO" id="GO:0003677">
    <property type="term" value="F:DNA binding"/>
    <property type="evidence" value="ECO:0007669"/>
    <property type="project" value="InterPro"/>
</dbReference>
<sequence>MSEKSLGEVLRESRVGKNITLDDIESKTGISSHYLLAMELDQFKIIPEEKFDQYLKDYADIVELDFITLKRRYHYQVNAKKKSDTKSVTEIVEEKLSQKRLREKMATGGMPYPHYTSTPPKKTQETLVIPVKTVGLDSKTLVKAAIPAASQFKNDDRLVPKKANVSRSRRYDNGDRSKKSIVPAFILGLVALAIIGVIFFGVWKQFEKGQRAKEAEMTLLEASKKSKAASKESSSEPQTQITTEGADNYLVATVTKSKETVDITVSLTDAESSWISLTNSEIGESGTTLTQESPTYTTTLPADVTESLLTLGITKGVSVTVDGQPLDLSALTSTDLSYITFKIQ</sequence>
<proteinExistence type="predicted"/>
<feature type="transmembrane region" description="Helical" evidence="1">
    <location>
        <begin position="181"/>
        <end position="203"/>
    </location>
</feature>
<gene>
    <name evidence="2" type="ORF">NCTC4670_00057</name>
</gene>
<evidence type="ECO:0000256" key="1">
    <source>
        <dbReference type="SAM" id="Phobius"/>
    </source>
</evidence>
<keyword evidence="1" id="KW-0472">Membrane</keyword>
<accession>A0A380JQU2</accession>
<keyword evidence="1" id="KW-0812">Transmembrane</keyword>
<evidence type="ECO:0000313" key="2">
    <source>
        <dbReference type="EMBL" id="SUN46573.1"/>
    </source>
</evidence>
<evidence type="ECO:0000313" key="3">
    <source>
        <dbReference type="Proteomes" id="UP000254797"/>
    </source>
</evidence>
<organism evidence="2 3">
    <name type="scientific">Streptococcus dysgalactiae subsp. dysgalactiae</name>
    <dbReference type="NCBI Taxonomy" id="99822"/>
    <lineage>
        <taxon>Bacteria</taxon>
        <taxon>Bacillati</taxon>
        <taxon>Bacillota</taxon>
        <taxon>Bacilli</taxon>
        <taxon>Lactobacillales</taxon>
        <taxon>Streptococcaceae</taxon>
        <taxon>Streptococcus</taxon>
    </lineage>
</organism>
<dbReference type="Gene3D" id="1.10.260.40">
    <property type="entry name" value="lambda repressor-like DNA-binding domains"/>
    <property type="match status" value="1"/>
</dbReference>
<dbReference type="SUPFAM" id="SSF47413">
    <property type="entry name" value="lambda repressor-like DNA-binding domains"/>
    <property type="match status" value="1"/>
</dbReference>
<dbReference type="PANTHER" id="PTHR34475:SF1">
    <property type="entry name" value="CYTOSKELETON PROTEIN RODZ"/>
    <property type="match status" value="1"/>
</dbReference>